<sequence>MCMLKYCSKGIPAPGIALDTLEAIRDGELAGTRAKANPFSNTGTFSTSADSTRTRSVEGPIEYTSSRKSERQQDVDSITVPSRKTTLGSARSPILSSKRKHKSHVDLAAHGPVQIACERIPPLVSPYQADLRKGEPLPNPECILSTDELTLLENFWEKFHTRPNALSAPCSYITTKELHQILGMHWISTTWKMAHDMYEEQLMSHEALAGSLKSSEIS</sequence>
<evidence type="ECO:0000313" key="1">
    <source>
        <dbReference type="EMBL" id="KAJ8639423.1"/>
    </source>
</evidence>
<organism evidence="1 2">
    <name type="scientific">Persea americana</name>
    <name type="common">Avocado</name>
    <dbReference type="NCBI Taxonomy" id="3435"/>
    <lineage>
        <taxon>Eukaryota</taxon>
        <taxon>Viridiplantae</taxon>
        <taxon>Streptophyta</taxon>
        <taxon>Embryophyta</taxon>
        <taxon>Tracheophyta</taxon>
        <taxon>Spermatophyta</taxon>
        <taxon>Magnoliopsida</taxon>
        <taxon>Magnoliidae</taxon>
        <taxon>Laurales</taxon>
        <taxon>Lauraceae</taxon>
        <taxon>Persea</taxon>
    </lineage>
</organism>
<proteinExistence type="predicted"/>
<keyword evidence="2" id="KW-1185">Reference proteome</keyword>
<comment type="caution">
    <text evidence="1">The sequence shown here is derived from an EMBL/GenBank/DDBJ whole genome shotgun (WGS) entry which is preliminary data.</text>
</comment>
<dbReference type="EMBL" id="CM056813">
    <property type="protein sequence ID" value="KAJ8639423.1"/>
    <property type="molecule type" value="Genomic_DNA"/>
</dbReference>
<reference evidence="1 2" key="1">
    <citation type="journal article" date="2022" name="Hortic Res">
        <title>A haplotype resolved chromosomal level avocado genome allows analysis of novel avocado genes.</title>
        <authorList>
            <person name="Nath O."/>
            <person name="Fletcher S.J."/>
            <person name="Hayward A."/>
            <person name="Shaw L.M."/>
            <person name="Masouleh A.K."/>
            <person name="Furtado A."/>
            <person name="Henry R.J."/>
            <person name="Mitter N."/>
        </authorList>
    </citation>
    <scope>NUCLEOTIDE SEQUENCE [LARGE SCALE GENOMIC DNA]</scope>
    <source>
        <strain evidence="2">cv. Hass</strain>
    </source>
</reference>
<accession>A0ACC2M1W0</accession>
<protein>
    <submittedName>
        <fullName evidence="1">Uncharacterized protein</fullName>
    </submittedName>
</protein>
<evidence type="ECO:0000313" key="2">
    <source>
        <dbReference type="Proteomes" id="UP001234297"/>
    </source>
</evidence>
<dbReference type="Proteomes" id="UP001234297">
    <property type="component" value="Chromosome 5"/>
</dbReference>
<name>A0ACC2M1W0_PERAE</name>
<gene>
    <name evidence="1" type="ORF">MRB53_016117</name>
</gene>